<comment type="subcellular location">
    <subcellularLocation>
        <location evidence="1">Secreted</location>
    </subcellularLocation>
</comment>
<dbReference type="GO" id="GO:0005576">
    <property type="term" value="C:extracellular region"/>
    <property type="evidence" value="ECO:0007669"/>
    <property type="project" value="UniProtKB-SubCell"/>
</dbReference>
<evidence type="ECO:0000256" key="1">
    <source>
        <dbReference type="ARBA" id="ARBA00004613"/>
    </source>
</evidence>
<dbReference type="SUPFAM" id="SSF56436">
    <property type="entry name" value="C-type lectin-like"/>
    <property type="match status" value="1"/>
</dbReference>
<dbReference type="SMART" id="SM00034">
    <property type="entry name" value="CLECT"/>
    <property type="match status" value="1"/>
</dbReference>
<accession>M9T7E5</accession>
<dbReference type="AlphaFoldDB" id="M9T7E5"/>
<reference evidence="10" key="1">
    <citation type="submission" date="2012-08" db="EMBL/GenBank/DDBJ databases">
        <title>Squeezers and leaf-cutters: differential diversification and degeneration of the venom system in toxicoferan reptiles.</title>
        <authorList>
            <person name="Fry B.G."/>
            <person name="Undheim E.A.B."/>
            <person name="Ali S.A."/>
            <person name="Debono J."/>
            <person name="Scheib H."/>
            <person name="Ruder T."/>
            <person name="Jackson T.N.W."/>
            <person name="Morgenstern D."/>
            <person name="Cadwallader L."/>
            <person name="Whitehead D."/>
            <person name="Nabuurs R."/>
            <person name="van der Weerd L."/>
            <person name="Vidal N."/>
            <person name="Roelants K."/>
            <person name="Hendrikx I."/>
            <person name="Pineda Gonzalez S."/>
            <person name="Jones A."/>
            <person name="King G.F."/>
            <person name="Antunes A."/>
            <person name="Sunagar K."/>
        </authorList>
    </citation>
    <scope>NUCLEOTIDE SEQUENCE</scope>
</reference>
<keyword evidence="6" id="KW-0106">Calcium</keyword>
<keyword evidence="7" id="KW-1015">Disulfide bond</keyword>
<dbReference type="EMBL" id="JX467159">
    <property type="protein sequence ID" value="AGI97182.1"/>
    <property type="molecule type" value="mRNA"/>
</dbReference>
<feature type="signal peptide" evidence="8">
    <location>
        <begin position="1"/>
        <end position="22"/>
    </location>
</feature>
<keyword evidence="3" id="KW-0964">Secreted</keyword>
<evidence type="ECO:0000256" key="5">
    <source>
        <dbReference type="ARBA" id="ARBA00022734"/>
    </source>
</evidence>
<evidence type="ECO:0000256" key="2">
    <source>
        <dbReference type="ARBA" id="ARBA00006250"/>
    </source>
</evidence>
<dbReference type="GO" id="GO:0030246">
    <property type="term" value="F:carbohydrate binding"/>
    <property type="evidence" value="ECO:0007669"/>
    <property type="project" value="UniProtKB-KW"/>
</dbReference>
<dbReference type="Pfam" id="PF00059">
    <property type="entry name" value="Lectin_C"/>
    <property type="match status" value="1"/>
</dbReference>
<evidence type="ECO:0000256" key="4">
    <source>
        <dbReference type="ARBA" id="ARBA00022723"/>
    </source>
</evidence>
<evidence type="ECO:0000256" key="6">
    <source>
        <dbReference type="ARBA" id="ARBA00022837"/>
    </source>
</evidence>
<feature type="domain" description="C-type lectin" evidence="9">
    <location>
        <begin position="34"/>
        <end position="155"/>
    </location>
</feature>
<dbReference type="InterPro" id="IPR016187">
    <property type="entry name" value="CTDL_fold"/>
</dbReference>
<dbReference type="PANTHER" id="PTHR22803">
    <property type="entry name" value="MANNOSE, PHOSPHOLIPASE, LECTIN RECEPTOR RELATED"/>
    <property type="match status" value="1"/>
</dbReference>
<keyword evidence="4" id="KW-0479">Metal-binding</keyword>
<dbReference type="PROSITE" id="PS00615">
    <property type="entry name" value="C_TYPE_LECTIN_1"/>
    <property type="match status" value="1"/>
</dbReference>
<dbReference type="FunFam" id="3.10.100.10:FF:000015">
    <property type="entry name" value="C-type lectin Cal"/>
    <property type="match status" value="1"/>
</dbReference>
<keyword evidence="5" id="KW-0430">Lectin</keyword>
<feature type="chain" id="PRO_5004102859" evidence="8">
    <location>
        <begin position="23"/>
        <end position="169"/>
    </location>
</feature>
<proteinExistence type="evidence at transcript level"/>
<dbReference type="InterPro" id="IPR050111">
    <property type="entry name" value="C-type_lectin/snaclec_domain"/>
</dbReference>
<comment type="similarity">
    <text evidence="2">Belongs to the true venom lectin family.</text>
</comment>
<organism evidence="10">
    <name type="scientific">Aspidites melanocephalus</name>
    <name type="common">Black-headed python</name>
    <dbReference type="NCBI Taxonomy" id="51883"/>
    <lineage>
        <taxon>Eukaryota</taxon>
        <taxon>Metazoa</taxon>
        <taxon>Chordata</taxon>
        <taxon>Craniata</taxon>
        <taxon>Vertebrata</taxon>
        <taxon>Euteleostomi</taxon>
        <taxon>Lepidosauria</taxon>
        <taxon>Squamata</taxon>
        <taxon>Bifurcata</taxon>
        <taxon>Unidentata</taxon>
        <taxon>Episquamata</taxon>
        <taxon>Toxicofera</taxon>
        <taxon>Serpentes</taxon>
        <taxon>Henophidia</taxon>
        <taxon>Pythonidae</taxon>
        <taxon>Aspidites</taxon>
    </lineage>
</organism>
<evidence type="ECO:0000256" key="7">
    <source>
        <dbReference type="ARBA" id="ARBA00023157"/>
    </source>
</evidence>
<evidence type="ECO:0000256" key="8">
    <source>
        <dbReference type="SAM" id="SignalP"/>
    </source>
</evidence>
<dbReference type="InterPro" id="IPR016186">
    <property type="entry name" value="C-type_lectin-like/link_sf"/>
</dbReference>
<dbReference type="InterPro" id="IPR018378">
    <property type="entry name" value="C-type_lectin_CS"/>
</dbReference>
<dbReference type="Gene3D" id="3.10.100.10">
    <property type="entry name" value="Mannose-Binding Protein A, subunit A"/>
    <property type="match status" value="1"/>
</dbReference>
<dbReference type="InterPro" id="IPR001304">
    <property type="entry name" value="C-type_lectin-like"/>
</dbReference>
<sequence>MGRFAFVRLALLLVALPLSATGAPNSCSSGWFTYNNSCYKVFKKFKTWNNAEMFCMDQEKGCHLASIHGAAESLQLANYVSQYLTFINVWIGLRDPKRRRVWQWSDGSRTNYTPWKRGEPNNLWYNEYCAELWSWSGYIYWNDESCSSLRAFLCKCPLQPQSEGSTWEG</sequence>
<name>M9T7E5_ASPME</name>
<dbReference type="PRINTS" id="PR01504">
    <property type="entry name" value="PNCREATITSAP"/>
</dbReference>
<dbReference type="GO" id="GO:0046872">
    <property type="term" value="F:metal ion binding"/>
    <property type="evidence" value="ECO:0007669"/>
    <property type="project" value="UniProtKB-KW"/>
</dbReference>
<evidence type="ECO:0000313" key="10">
    <source>
        <dbReference type="EMBL" id="AGI97182.1"/>
    </source>
</evidence>
<evidence type="ECO:0000259" key="9">
    <source>
        <dbReference type="PROSITE" id="PS50041"/>
    </source>
</evidence>
<protein>
    <submittedName>
        <fullName evidence="10">Lectin-Asp-1</fullName>
    </submittedName>
</protein>
<evidence type="ECO:0000256" key="3">
    <source>
        <dbReference type="ARBA" id="ARBA00022525"/>
    </source>
</evidence>
<dbReference type="PROSITE" id="PS50041">
    <property type="entry name" value="C_TYPE_LECTIN_2"/>
    <property type="match status" value="1"/>
</dbReference>
<keyword evidence="8" id="KW-0732">Signal</keyword>